<evidence type="ECO:0000313" key="3">
    <source>
        <dbReference type="EMBL" id="XBV84553.1"/>
    </source>
</evidence>
<feature type="signal peptide" evidence="1">
    <location>
        <begin position="1"/>
        <end position="21"/>
    </location>
</feature>
<keyword evidence="1" id="KW-0732">Signal</keyword>
<gene>
    <name evidence="3" type="ORF">ABOD76_14010</name>
</gene>
<organism evidence="3">
    <name type="scientific">Deinococcus sonorensis KR-87</name>
    <dbReference type="NCBI Taxonomy" id="694439"/>
    <lineage>
        <taxon>Bacteria</taxon>
        <taxon>Thermotogati</taxon>
        <taxon>Deinococcota</taxon>
        <taxon>Deinococci</taxon>
        <taxon>Deinococcales</taxon>
        <taxon>Deinococcaceae</taxon>
        <taxon>Deinococcus</taxon>
    </lineage>
</organism>
<dbReference type="KEGG" id="dsc:ABOD76_14010"/>
<proteinExistence type="predicted"/>
<dbReference type="Pfam" id="PF08308">
    <property type="entry name" value="PEGA"/>
    <property type="match status" value="1"/>
</dbReference>
<dbReference type="RefSeq" id="WP_350242590.1">
    <property type="nucleotide sequence ID" value="NZ_CP158299.1"/>
</dbReference>
<accession>A0AAU7U8M1</accession>
<sequence>MRRSAVPLLLASLGLTACAPAALRGQPGARLQLSTTFPVPEVRPGYFRRPGPVAVQATSNADAYVYGLLLPEHGATQLLAPADGPFTRAGVQRQLALPPLSGFTQLFTVASQQPLDLQGAVGTTSVSALGAAVAAATRTLPAGSWNVATDVFRVSDFGTLSVTGSPLDARVTVNGEVLGRTPLTDVPVPAGSVTVRVERDGYVTFTQTVTINPDQRLTLTPALRPVPLRLGRLVVESSVPASVALDEVPLGVTPLLVQVKAGNHTLLISPLDGQPGQRLPVSLRSGATLTVGCDAASGSFTCTLR</sequence>
<feature type="domain" description="PEGA" evidence="2">
    <location>
        <begin position="157"/>
        <end position="225"/>
    </location>
</feature>
<name>A0AAU7U8M1_9DEIO</name>
<evidence type="ECO:0000259" key="2">
    <source>
        <dbReference type="Pfam" id="PF08308"/>
    </source>
</evidence>
<feature type="chain" id="PRO_5043739428" evidence="1">
    <location>
        <begin position="22"/>
        <end position="305"/>
    </location>
</feature>
<evidence type="ECO:0000256" key="1">
    <source>
        <dbReference type="SAM" id="SignalP"/>
    </source>
</evidence>
<dbReference type="PANTHER" id="PTHR36194:SF1">
    <property type="entry name" value="S-LAYER-LIKE PROTEIN"/>
    <property type="match status" value="1"/>
</dbReference>
<dbReference type="AlphaFoldDB" id="A0AAU7U8M1"/>
<dbReference type="PANTHER" id="PTHR36194">
    <property type="entry name" value="S-LAYER-LIKE PROTEIN"/>
    <property type="match status" value="1"/>
</dbReference>
<dbReference type="InterPro" id="IPR013229">
    <property type="entry name" value="PEGA"/>
</dbReference>
<dbReference type="EMBL" id="CP158299">
    <property type="protein sequence ID" value="XBV84553.1"/>
    <property type="molecule type" value="Genomic_DNA"/>
</dbReference>
<protein>
    <submittedName>
        <fullName evidence="3">PEGA domain-containing protein</fullName>
    </submittedName>
</protein>
<dbReference type="PROSITE" id="PS51257">
    <property type="entry name" value="PROKAR_LIPOPROTEIN"/>
    <property type="match status" value="1"/>
</dbReference>
<reference evidence="3" key="1">
    <citation type="submission" date="2024-06" db="EMBL/GenBank/DDBJ databases">
        <title>Draft Genome Sequence of Deinococcus sonorensis Type Strain KR-87, a Biofilm Producing Representative of the Genus Deinococcus.</title>
        <authorList>
            <person name="Boren L.S."/>
            <person name="Grosso R.A."/>
            <person name="Hugenberg-Cox A.N."/>
            <person name="Hill J.T.E."/>
            <person name="Albert C.M."/>
            <person name="Tuohy J.M."/>
        </authorList>
    </citation>
    <scope>NUCLEOTIDE SEQUENCE</scope>
    <source>
        <strain evidence="3">KR-87</strain>
    </source>
</reference>